<keyword evidence="12" id="KW-0862">Zinc</keyword>
<dbReference type="GO" id="GO:0043123">
    <property type="term" value="P:positive regulation of canonical NF-kappaB signal transduction"/>
    <property type="evidence" value="ECO:0007669"/>
    <property type="project" value="TreeGrafter"/>
</dbReference>
<evidence type="ECO:0000313" key="19">
    <source>
        <dbReference type="Ensembl" id="ENSLCAP00010034930.1"/>
    </source>
</evidence>
<dbReference type="GO" id="GO:0071797">
    <property type="term" value="C:LUBAC complex"/>
    <property type="evidence" value="ECO:0007669"/>
    <property type="project" value="TreeGrafter"/>
</dbReference>
<organism evidence="19 20">
    <name type="scientific">Lates calcarifer</name>
    <name type="common">Barramundi</name>
    <name type="synonym">Holocentrus calcarifer</name>
    <dbReference type="NCBI Taxonomy" id="8187"/>
    <lineage>
        <taxon>Eukaryota</taxon>
        <taxon>Metazoa</taxon>
        <taxon>Chordata</taxon>
        <taxon>Craniata</taxon>
        <taxon>Vertebrata</taxon>
        <taxon>Euteleostomi</taxon>
        <taxon>Actinopterygii</taxon>
        <taxon>Neopterygii</taxon>
        <taxon>Teleostei</taxon>
        <taxon>Neoteleostei</taxon>
        <taxon>Acanthomorphata</taxon>
        <taxon>Carangaria</taxon>
        <taxon>Carangaria incertae sedis</taxon>
        <taxon>Centropomidae</taxon>
        <taxon>Lates</taxon>
    </lineage>
</organism>
<evidence type="ECO:0000259" key="16">
    <source>
        <dbReference type="PROSITE" id="PS50089"/>
    </source>
</evidence>
<keyword evidence="7" id="KW-0808">Transferase</keyword>
<dbReference type="SUPFAM" id="SSF57850">
    <property type="entry name" value="RING/U-box"/>
    <property type="match status" value="2"/>
</dbReference>
<dbReference type="GO" id="GO:0009893">
    <property type="term" value="P:positive regulation of metabolic process"/>
    <property type="evidence" value="ECO:0007669"/>
    <property type="project" value="UniProtKB-ARBA"/>
</dbReference>
<dbReference type="EC" id="2.3.2.31" evidence="4"/>
<evidence type="ECO:0000256" key="5">
    <source>
        <dbReference type="ARBA" id="ARBA00017887"/>
    </source>
</evidence>
<evidence type="ECO:0000256" key="1">
    <source>
        <dbReference type="ARBA" id="ARBA00001798"/>
    </source>
</evidence>
<keyword evidence="8" id="KW-0479">Metal-binding</keyword>
<evidence type="ECO:0000256" key="10">
    <source>
        <dbReference type="ARBA" id="ARBA00022771"/>
    </source>
</evidence>
<dbReference type="Proteomes" id="UP000314980">
    <property type="component" value="Unassembled WGS sequence"/>
</dbReference>
<reference evidence="20" key="1">
    <citation type="submission" date="2015-09" db="EMBL/GenBank/DDBJ databases">
        <authorList>
            <person name="Sai Rama Sridatta P."/>
        </authorList>
    </citation>
    <scope>NUCLEOTIDE SEQUENCE [LARGE SCALE GENOMIC DNA]</scope>
</reference>
<dbReference type="InParanoid" id="A0A4W6EA56"/>
<dbReference type="PROSITE" id="PS00518">
    <property type="entry name" value="ZF_RING_1"/>
    <property type="match status" value="1"/>
</dbReference>
<evidence type="ECO:0000256" key="9">
    <source>
        <dbReference type="ARBA" id="ARBA00022737"/>
    </source>
</evidence>
<evidence type="ECO:0000256" key="6">
    <source>
        <dbReference type="ARBA" id="ARBA00022553"/>
    </source>
</evidence>
<dbReference type="PROSITE" id="PS50199">
    <property type="entry name" value="ZF_RANBP2_2"/>
    <property type="match status" value="1"/>
</dbReference>
<dbReference type="UniPathway" id="UPA00143"/>
<dbReference type="InterPro" id="IPR017907">
    <property type="entry name" value="Znf_RING_CS"/>
</dbReference>
<evidence type="ECO:0000259" key="18">
    <source>
        <dbReference type="PROSITE" id="PS51873"/>
    </source>
</evidence>
<dbReference type="CDD" id="cd20345">
    <property type="entry name" value="BRcat_RBR_HOIL1"/>
    <property type="match status" value="1"/>
</dbReference>
<reference evidence="19" key="3">
    <citation type="submission" date="2025-09" db="UniProtKB">
        <authorList>
            <consortium name="Ensembl"/>
        </authorList>
    </citation>
    <scope>IDENTIFICATION</scope>
</reference>
<keyword evidence="20" id="KW-1185">Reference proteome</keyword>
<dbReference type="PANTHER" id="PTHR22770">
    <property type="entry name" value="UBIQUITIN CONJUGATING ENZYME 7 INTERACTING PROTEIN-RELATED"/>
    <property type="match status" value="1"/>
</dbReference>
<dbReference type="SUPFAM" id="SSF54236">
    <property type="entry name" value="Ubiquitin-like"/>
    <property type="match status" value="1"/>
</dbReference>
<dbReference type="Gene3D" id="2.30.30.380">
    <property type="entry name" value="Zn-finger domain of Sec23/24"/>
    <property type="match status" value="1"/>
</dbReference>
<evidence type="ECO:0000256" key="12">
    <source>
        <dbReference type="ARBA" id="ARBA00022833"/>
    </source>
</evidence>
<dbReference type="GO" id="GO:0061630">
    <property type="term" value="F:ubiquitin protein ligase activity"/>
    <property type="evidence" value="ECO:0007669"/>
    <property type="project" value="UniProtKB-EC"/>
</dbReference>
<dbReference type="InterPro" id="IPR036443">
    <property type="entry name" value="Znf_RanBP2_sf"/>
</dbReference>
<comment type="similarity">
    <text evidence="3">Belongs to the RBR family.</text>
</comment>
<dbReference type="InterPro" id="IPR047558">
    <property type="entry name" value="BRcat_RBR_HOIL1"/>
</dbReference>
<dbReference type="PROSITE" id="PS50089">
    <property type="entry name" value="ZF_RING_2"/>
    <property type="match status" value="1"/>
</dbReference>
<dbReference type="GO" id="GO:0043161">
    <property type="term" value="P:proteasome-mediated ubiquitin-dependent protein catabolic process"/>
    <property type="evidence" value="ECO:0007669"/>
    <property type="project" value="TreeGrafter"/>
</dbReference>
<feature type="domain" description="RING-type" evidence="16">
    <location>
        <begin position="257"/>
        <end position="299"/>
    </location>
</feature>
<dbReference type="InterPro" id="IPR013083">
    <property type="entry name" value="Znf_RING/FYVE/PHD"/>
</dbReference>
<dbReference type="InterPro" id="IPR000626">
    <property type="entry name" value="Ubiquitin-like_dom"/>
</dbReference>
<evidence type="ECO:0000256" key="3">
    <source>
        <dbReference type="ARBA" id="ARBA00008278"/>
    </source>
</evidence>
<dbReference type="InterPro" id="IPR027370">
    <property type="entry name" value="Znf-RING_euk"/>
</dbReference>
<feature type="compositionally biased region" description="Pro residues" evidence="14">
    <location>
        <begin position="150"/>
        <end position="167"/>
    </location>
</feature>
<dbReference type="CDD" id="cd16633">
    <property type="entry name" value="mRING-HC-C3HC3D_RBR_HOIL1"/>
    <property type="match status" value="1"/>
</dbReference>
<dbReference type="PROSITE" id="PS50053">
    <property type="entry name" value="UBIQUITIN_2"/>
    <property type="match status" value="1"/>
</dbReference>
<dbReference type="InterPro" id="IPR057468">
    <property type="entry name" value="HOIL-1/Sharpin_LTM"/>
</dbReference>
<dbReference type="InterPro" id="IPR029071">
    <property type="entry name" value="Ubiquitin-like_domsf"/>
</dbReference>
<dbReference type="GO" id="GO:0008270">
    <property type="term" value="F:zinc ion binding"/>
    <property type="evidence" value="ECO:0007669"/>
    <property type="project" value="UniProtKB-KW"/>
</dbReference>
<dbReference type="SMART" id="SM00547">
    <property type="entry name" value="ZnF_RBZ"/>
    <property type="match status" value="1"/>
</dbReference>
<evidence type="ECO:0000256" key="4">
    <source>
        <dbReference type="ARBA" id="ARBA00012251"/>
    </source>
</evidence>
<dbReference type="InterPro" id="IPR047559">
    <property type="entry name" value="HOIL1_RBR_mRING-HC-C3HC3D"/>
</dbReference>
<evidence type="ECO:0000259" key="17">
    <source>
        <dbReference type="PROSITE" id="PS50199"/>
    </source>
</evidence>
<dbReference type="GeneTree" id="ENSGT00940000166000"/>
<name>A0A4W6EA56_LATCA</name>
<dbReference type="Pfam" id="PF13445">
    <property type="entry name" value="zf-RING_UBOX"/>
    <property type="match status" value="1"/>
</dbReference>
<dbReference type="InterPro" id="IPR044066">
    <property type="entry name" value="TRIAD_supradom"/>
</dbReference>
<keyword evidence="10 13" id="KW-0863">Zinc-finger</keyword>
<dbReference type="Ensembl" id="ENSLCAT00010035748.1">
    <property type="protein sequence ID" value="ENSLCAP00010034930.1"/>
    <property type="gene ID" value="ENSLCAG00010016385.1"/>
</dbReference>
<dbReference type="InterPro" id="IPR001841">
    <property type="entry name" value="Znf_RING"/>
</dbReference>
<dbReference type="PROSITE" id="PS01358">
    <property type="entry name" value="ZF_RANBP2_1"/>
    <property type="match status" value="1"/>
</dbReference>
<dbReference type="STRING" id="8187.ENSLCAP00010034930"/>
<evidence type="ECO:0000259" key="15">
    <source>
        <dbReference type="PROSITE" id="PS50053"/>
    </source>
</evidence>
<comment type="pathway">
    <text evidence="2">Protein modification; protein ubiquitination.</text>
</comment>
<dbReference type="Pfam" id="PF25393">
    <property type="entry name" value="LTM"/>
    <property type="match status" value="1"/>
</dbReference>
<feature type="region of interest" description="Disordered" evidence="14">
    <location>
        <begin position="119"/>
        <end position="167"/>
    </location>
</feature>
<dbReference type="InterPro" id="IPR051628">
    <property type="entry name" value="LUBAC_E3_Ligases"/>
</dbReference>
<evidence type="ECO:0000256" key="11">
    <source>
        <dbReference type="ARBA" id="ARBA00022786"/>
    </source>
</evidence>
<dbReference type="Pfam" id="PF00641">
    <property type="entry name" value="Zn_ribbon_RanBP"/>
    <property type="match status" value="1"/>
</dbReference>
<comment type="catalytic activity">
    <reaction evidence="1">
        <text>[E2 ubiquitin-conjugating enzyme]-S-ubiquitinyl-L-cysteine + [acceptor protein]-L-lysine = [E2 ubiquitin-conjugating enzyme]-L-cysteine + [acceptor protein]-N(6)-ubiquitinyl-L-lysine.</text>
        <dbReference type="EC" id="2.3.2.31"/>
    </reaction>
</comment>
<keyword evidence="11" id="KW-0833">Ubl conjugation pathway</keyword>
<dbReference type="Gene3D" id="3.30.40.10">
    <property type="entry name" value="Zinc/RING finger domain, C3HC4 (zinc finger)"/>
    <property type="match status" value="1"/>
</dbReference>
<dbReference type="AlphaFoldDB" id="A0A4W6EA56"/>
<reference evidence="19" key="2">
    <citation type="submission" date="2025-08" db="UniProtKB">
        <authorList>
            <consortium name="Ensembl"/>
        </authorList>
    </citation>
    <scope>IDENTIFICATION</scope>
</reference>
<evidence type="ECO:0000256" key="8">
    <source>
        <dbReference type="ARBA" id="ARBA00022723"/>
    </source>
</evidence>
<dbReference type="GO" id="GO:0048701">
    <property type="term" value="P:embryonic cranial skeleton morphogenesis"/>
    <property type="evidence" value="ECO:0007669"/>
    <property type="project" value="Ensembl"/>
</dbReference>
<accession>A0A4W6EA56</accession>
<evidence type="ECO:0000256" key="13">
    <source>
        <dbReference type="PROSITE-ProRule" id="PRU00322"/>
    </source>
</evidence>
<dbReference type="Gene3D" id="3.10.20.90">
    <property type="entry name" value="Phosphatidylinositol 3-kinase Catalytic Subunit, Chain A, domain 1"/>
    <property type="match status" value="1"/>
</dbReference>
<keyword evidence="9" id="KW-0677">Repeat</keyword>
<evidence type="ECO:0000256" key="14">
    <source>
        <dbReference type="SAM" id="MobiDB-lite"/>
    </source>
</evidence>
<dbReference type="PANTHER" id="PTHR22770:SF35">
    <property type="entry name" value="RANBP-TYPE AND C3HC4-TYPE ZINC FINGER-CONTAINING PROTEIN 1"/>
    <property type="match status" value="1"/>
</dbReference>
<feature type="domain" description="RING-type" evidence="18">
    <location>
        <begin position="253"/>
        <end position="464"/>
    </location>
</feature>
<dbReference type="InterPro" id="IPR001876">
    <property type="entry name" value="Znf_RanBP2"/>
</dbReference>
<dbReference type="GO" id="GO:0097039">
    <property type="term" value="P:protein linear polyubiquitination"/>
    <property type="evidence" value="ECO:0007669"/>
    <property type="project" value="TreeGrafter"/>
</dbReference>
<dbReference type="SMART" id="SM00184">
    <property type="entry name" value="RING"/>
    <property type="match status" value="1"/>
</dbReference>
<proteinExistence type="inferred from homology"/>
<feature type="domain" description="RanBP2-type" evidence="17">
    <location>
        <begin position="167"/>
        <end position="197"/>
    </location>
</feature>
<feature type="domain" description="Ubiquitin-like" evidence="15">
    <location>
        <begin position="43"/>
        <end position="106"/>
    </location>
</feature>
<evidence type="ECO:0000256" key="7">
    <source>
        <dbReference type="ARBA" id="ARBA00022679"/>
    </source>
</evidence>
<protein>
    <recommendedName>
        <fullName evidence="5">RanBP-type and C3HC4-type zinc finger-containing protein 1</fullName>
        <ecNumber evidence="4">2.3.2.31</ecNumber>
    </recommendedName>
</protein>
<keyword evidence="6" id="KW-0597">Phosphoprotein</keyword>
<evidence type="ECO:0000313" key="20">
    <source>
        <dbReference type="Proteomes" id="UP000314980"/>
    </source>
</evidence>
<dbReference type="PROSITE" id="PS51873">
    <property type="entry name" value="TRIAD"/>
    <property type="match status" value="1"/>
</dbReference>
<sequence length="468" mass="52547">MSEALSSGDSEEAVKLCHRLSQLCVPVSVTINSQAYPQDSIRLKVGVEDAQSDTYIPVTVLVSAGMTIAQLKDKISHDFGFHPLLQRWVIGKRLAQDQDTLYSHGVRHNGDQAFLVHPLRPSCSPHAPSTETGPGAATHRGSVTQAEKAAPPPPKPPTAAKPPVPPKPQLGWACSQCTYVNKPTRPGCEMCGGERPEDYEVPEIYQPDQDEVLRIQQEQLATLQYEQAQREERERNYMHLLATEEQNLIPNATEVDCPICFSTLEPGEGIVLRECLHTFCRECLKGTIVNSQDAEVSCPDKCDSKLLDREIKELLTEEEHQRFLELRLSIAESRAEHSFHCQTPNCRGWCVYEDEVDEFHCELCDETNCILCRAIHKGMNCKDYQDDLRIRAENDQAAQQTKQMLETMLQNGEAMKCPRCDIIVQKKDEICWVTKQARWGPNGSGDISGGCRCRVNNQPCHPNCQNCH</sequence>
<dbReference type="GO" id="GO:0043130">
    <property type="term" value="F:ubiquitin binding"/>
    <property type="evidence" value="ECO:0007669"/>
    <property type="project" value="TreeGrafter"/>
</dbReference>
<dbReference type="SUPFAM" id="SSF90209">
    <property type="entry name" value="Ran binding protein zinc finger-like"/>
    <property type="match status" value="1"/>
</dbReference>
<evidence type="ECO:0000256" key="2">
    <source>
        <dbReference type="ARBA" id="ARBA00004906"/>
    </source>
</evidence>